<organism evidence="4 5">
    <name type="scientific">Debaryomyces fabryi</name>
    <dbReference type="NCBI Taxonomy" id="58627"/>
    <lineage>
        <taxon>Eukaryota</taxon>
        <taxon>Fungi</taxon>
        <taxon>Dikarya</taxon>
        <taxon>Ascomycota</taxon>
        <taxon>Saccharomycotina</taxon>
        <taxon>Pichiomycetes</taxon>
        <taxon>Debaryomycetaceae</taxon>
        <taxon>Debaryomyces</taxon>
    </lineage>
</organism>
<evidence type="ECO:0000313" key="4">
    <source>
        <dbReference type="EMBL" id="KRZ99343.1"/>
    </source>
</evidence>
<dbReference type="Pfam" id="PF00788">
    <property type="entry name" value="RA"/>
    <property type="match status" value="1"/>
</dbReference>
<protein>
    <recommendedName>
        <fullName evidence="6">SAM domain-containing protein</fullName>
    </recommendedName>
</protein>
<dbReference type="Gene3D" id="3.10.20.90">
    <property type="entry name" value="Phosphatidylinositol 3-kinase Catalytic Subunit, Chain A, domain 1"/>
    <property type="match status" value="1"/>
</dbReference>
<dbReference type="SMART" id="SM00314">
    <property type="entry name" value="RA"/>
    <property type="match status" value="1"/>
</dbReference>
<dbReference type="InterPro" id="IPR001660">
    <property type="entry name" value="SAM"/>
</dbReference>
<dbReference type="Proteomes" id="UP000054251">
    <property type="component" value="Unassembled WGS sequence"/>
</dbReference>
<evidence type="ECO:0000313" key="5">
    <source>
        <dbReference type="Proteomes" id="UP000054251"/>
    </source>
</evidence>
<dbReference type="Pfam" id="PF07647">
    <property type="entry name" value="SAM_2"/>
    <property type="match status" value="1"/>
</dbReference>
<keyword evidence="5" id="KW-1185">Reference proteome</keyword>
<dbReference type="InterPro" id="IPR029071">
    <property type="entry name" value="Ubiquitin-like_domsf"/>
</dbReference>
<reference evidence="4 5" key="1">
    <citation type="submission" date="2015-11" db="EMBL/GenBank/DDBJ databases">
        <title>The genome of Debaryomyces fabryi.</title>
        <authorList>
            <person name="Tafer H."/>
            <person name="Lopandic K."/>
        </authorList>
    </citation>
    <scope>NUCLEOTIDE SEQUENCE [LARGE SCALE GENOMIC DNA]</scope>
    <source>
        <strain evidence="4 5">CBS 789</strain>
    </source>
</reference>
<dbReference type="SUPFAM" id="SSF54236">
    <property type="entry name" value="Ubiquitin-like"/>
    <property type="match status" value="1"/>
</dbReference>
<evidence type="ECO:0000259" key="3">
    <source>
        <dbReference type="PROSITE" id="PS50200"/>
    </source>
</evidence>
<dbReference type="PROSITE" id="PS50200">
    <property type="entry name" value="RA"/>
    <property type="match status" value="1"/>
</dbReference>
<proteinExistence type="predicted"/>
<dbReference type="EMBL" id="LMYN01000151">
    <property type="protein sequence ID" value="KRZ99343.1"/>
    <property type="molecule type" value="Genomic_DNA"/>
</dbReference>
<feature type="compositionally biased region" description="Polar residues" evidence="1">
    <location>
        <begin position="291"/>
        <end position="302"/>
    </location>
</feature>
<name>A0A0V1PT58_9ASCO</name>
<dbReference type="OrthoDB" id="445896at2759"/>
<dbReference type="InterPro" id="IPR051569">
    <property type="entry name" value="SHANK"/>
</dbReference>
<feature type="domain" description="Ras-associating" evidence="3">
    <location>
        <begin position="336"/>
        <end position="409"/>
    </location>
</feature>
<gene>
    <name evidence="4" type="ORF">AC631_04889</name>
</gene>
<dbReference type="PANTHER" id="PTHR24135">
    <property type="entry name" value="SH3 AND MULTIPLE ANKYRIN REPEAT DOMAINS PROTEIN"/>
    <property type="match status" value="1"/>
</dbReference>
<dbReference type="CDD" id="cd01786">
    <property type="entry name" value="RA_STE50"/>
    <property type="match status" value="1"/>
</dbReference>
<evidence type="ECO:0000256" key="1">
    <source>
        <dbReference type="SAM" id="MobiDB-lite"/>
    </source>
</evidence>
<dbReference type="InterPro" id="IPR000159">
    <property type="entry name" value="RA_dom"/>
</dbReference>
<dbReference type="RefSeq" id="XP_015465446.1">
    <property type="nucleotide sequence ID" value="XM_015613718.1"/>
</dbReference>
<feature type="region of interest" description="Disordered" evidence="1">
    <location>
        <begin position="275"/>
        <end position="337"/>
    </location>
</feature>
<feature type="region of interest" description="Disordered" evidence="1">
    <location>
        <begin position="173"/>
        <end position="240"/>
    </location>
</feature>
<dbReference type="PANTHER" id="PTHR24135:SF28">
    <property type="entry name" value="LD13733P"/>
    <property type="match status" value="1"/>
</dbReference>
<dbReference type="GO" id="GO:0007165">
    <property type="term" value="P:signal transduction"/>
    <property type="evidence" value="ECO:0007669"/>
    <property type="project" value="InterPro"/>
</dbReference>
<comment type="caution">
    <text evidence="4">The sequence shown here is derived from an EMBL/GenBank/DDBJ whole genome shotgun (WGS) entry which is preliminary data.</text>
</comment>
<sequence length="434" mass="47795">MASPNTNDSFLQWDPAQVCNYINSLNLGDRPNLGDCFLDNNIEGSLLPFITTEHLKEIGITKLSTRLQIKKATSELIANHCHKHPPSSLDDPEYRFNNLNINNNCIGLESLTLATVLMKDMLIKLNETYRENRSSMPSPVSPGTQLDMKRLNENFNKLKTDMIPIIRLVKESKPLPTPTLDPGSAPIESPSASSFTEQLGPSVSQQSQQPALVRSDSVNTTVTKRNSGLTSPNHPNFNRFSSGSLLSMGTGKVVQHSVAKPVMQDRSQPDFTLLRANSSFSNRNKPKIVESRSTSSVNTATTAKPPPLKQHSSSLGSVNTTSTANASVSASNEPLKQLRASSEDSCLKILQQAMKRHHIPRDDWLKYVLVICYGDKERILKLAEKPVIIFKELQELGKHPAIMLRQLAATAADDNDSELYEDSRIGDDVPGGTL</sequence>
<dbReference type="PROSITE" id="PS50105">
    <property type="entry name" value="SAM_DOMAIN"/>
    <property type="match status" value="1"/>
</dbReference>
<feature type="compositionally biased region" description="Polar residues" evidence="1">
    <location>
        <begin position="190"/>
        <end position="240"/>
    </location>
</feature>
<evidence type="ECO:0008006" key="6">
    <source>
        <dbReference type="Google" id="ProtNLM"/>
    </source>
</evidence>
<feature type="domain" description="SAM" evidence="2">
    <location>
        <begin position="13"/>
        <end position="79"/>
    </location>
</feature>
<dbReference type="AlphaFoldDB" id="A0A0V1PT58"/>
<dbReference type="InterPro" id="IPR013761">
    <property type="entry name" value="SAM/pointed_sf"/>
</dbReference>
<feature type="compositionally biased region" description="Low complexity" evidence="1">
    <location>
        <begin position="317"/>
        <end position="332"/>
    </location>
</feature>
<evidence type="ECO:0000259" key="2">
    <source>
        <dbReference type="PROSITE" id="PS50105"/>
    </source>
</evidence>
<accession>A0A0V1PT58</accession>
<dbReference type="SUPFAM" id="SSF47769">
    <property type="entry name" value="SAM/Pointed domain"/>
    <property type="match status" value="1"/>
</dbReference>
<dbReference type="Gene3D" id="1.10.150.50">
    <property type="entry name" value="Transcription Factor, Ets-1"/>
    <property type="match status" value="1"/>
</dbReference>
<dbReference type="GeneID" id="26841898"/>
<dbReference type="SMART" id="SM00454">
    <property type="entry name" value="SAM"/>
    <property type="match status" value="1"/>
</dbReference>